<protein>
    <submittedName>
        <fullName evidence="1">Uncharacterized protein</fullName>
    </submittedName>
</protein>
<sequence length="58" mass="6761">MLGVPHPSFEFCVAQYRTYKSLVHYIYDSFNSNIILNNSCDIVYTTFALGFLSSFRLR</sequence>
<dbReference type="EMBL" id="GBRH01262909">
    <property type="protein sequence ID" value="JAD34986.1"/>
    <property type="molecule type" value="Transcribed_RNA"/>
</dbReference>
<name>A0A0A8Z857_ARUDO</name>
<proteinExistence type="predicted"/>
<accession>A0A0A8Z857</accession>
<reference evidence="1" key="1">
    <citation type="submission" date="2014-09" db="EMBL/GenBank/DDBJ databases">
        <authorList>
            <person name="Magalhaes I.L.F."/>
            <person name="Oliveira U."/>
            <person name="Santos F.R."/>
            <person name="Vidigal T.H.D.A."/>
            <person name="Brescovit A.D."/>
            <person name="Santos A.J."/>
        </authorList>
    </citation>
    <scope>NUCLEOTIDE SEQUENCE</scope>
    <source>
        <tissue evidence="1">Shoot tissue taken approximately 20 cm above the soil surface</tissue>
    </source>
</reference>
<reference evidence="1" key="2">
    <citation type="journal article" date="2015" name="Data Brief">
        <title>Shoot transcriptome of the giant reed, Arundo donax.</title>
        <authorList>
            <person name="Barrero R.A."/>
            <person name="Guerrero F.D."/>
            <person name="Moolhuijzen P."/>
            <person name="Goolsby J.A."/>
            <person name="Tidwell J."/>
            <person name="Bellgard S.E."/>
            <person name="Bellgard M.I."/>
        </authorList>
    </citation>
    <scope>NUCLEOTIDE SEQUENCE</scope>
    <source>
        <tissue evidence="1">Shoot tissue taken approximately 20 cm above the soil surface</tissue>
    </source>
</reference>
<organism evidence="1">
    <name type="scientific">Arundo donax</name>
    <name type="common">Giant reed</name>
    <name type="synonym">Donax arundinaceus</name>
    <dbReference type="NCBI Taxonomy" id="35708"/>
    <lineage>
        <taxon>Eukaryota</taxon>
        <taxon>Viridiplantae</taxon>
        <taxon>Streptophyta</taxon>
        <taxon>Embryophyta</taxon>
        <taxon>Tracheophyta</taxon>
        <taxon>Spermatophyta</taxon>
        <taxon>Magnoliopsida</taxon>
        <taxon>Liliopsida</taxon>
        <taxon>Poales</taxon>
        <taxon>Poaceae</taxon>
        <taxon>PACMAD clade</taxon>
        <taxon>Arundinoideae</taxon>
        <taxon>Arundineae</taxon>
        <taxon>Arundo</taxon>
    </lineage>
</organism>
<evidence type="ECO:0000313" key="1">
    <source>
        <dbReference type="EMBL" id="JAD34986.1"/>
    </source>
</evidence>
<dbReference type="AlphaFoldDB" id="A0A0A8Z857"/>